<dbReference type="CDD" id="cd00042">
    <property type="entry name" value="CY"/>
    <property type="match status" value="1"/>
</dbReference>
<dbReference type="Proteomes" id="UP000887565">
    <property type="component" value="Unplaced"/>
</dbReference>
<dbReference type="InterPro" id="IPR046350">
    <property type="entry name" value="Cystatin_sf"/>
</dbReference>
<evidence type="ECO:0000313" key="2">
    <source>
        <dbReference type="Proteomes" id="UP000887565"/>
    </source>
</evidence>
<dbReference type="GO" id="GO:0004869">
    <property type="term" value="F:cysteine-type endopeptidase inhibitor activity"/>
    <property type="evidence" value="ECO:0007669"/>
    <property type="project" value="InterPro"/>
</dbReference>
<evidence type="ECO:0000313" key="3">
    <source>
        <dbReference type="WBParaSite" id="nRc.2.0.1.t28595-RA"/>
    </source>
</evidence>
<feature type="signal peptide" evidence="1">
    <location>
        <begin position="1"/>
        <end position="23"/>
    </location>
</feature>
<dbReference type="WBParaSite" id="nRc.2.0.1.t28595-RA">
    <property type="protein sequence ID" value="nRc.2.0.1.t28595-RA"/>
    <property type="gene ID" value="nRc.2.0.1.g28595"/>
</dbReference>
<dbReference type="SUPFAM" id="SSF54403">
    <property type="entry name" value="Cystatin/monellin"/>
    <property type="match status" value="1"/>
</dbReference>
<dbReference type="Gene3D" id="3.10.450.10">
    <property type="match status" value="1"/>
</dbReference>
<proteinExistence type="predicted"/>
<protein>
    <submittedName>
        <fullName evidence="3">Cystatin domain-containing protein</fullName>
    </submittedName>
</protein>
<accession>A0A915JQW0</accession>
<dbReference type="InterPro" id="IPR000010">
    <property type="entry name" value="Cystatin_dom"/>
</dbReference>
<dbReference type="AlphaFoldDB" id="A0A915JQW0"/>
<name>A0A915JQW0_ROMCU</name>
<keyword evidence="2" id="KW-1185">Reference proteome</keyword>
<sequence>MQYGSSIIRNFLFIFSFFTLSKSLTLSDNSSAAIPELASQINKIPGGYFPVENPETLNSFVVQSMVAAEKIDGSPKRHKLLKIRQAISQVVAGTNYKAVVTVGEVGPDGQVDSDGQYGLCYFEMFLPLGENPLEISDHKCVKINKNDALIS</sequence>
<evidence type="ECO:0000256" key="1">
    <source>
        <dbReference type="SAM" id="SignalP"/>
    </source>
</evidence>
<keyword evidence="1" id="KW-0732">Signal</keyword>
<organism evidence="2 3">
    <name type="scientific">Romanomermis culicivorax</name>
    <name type="common">Nematode worm</name>
    <dbReference type="NCBI Taxonomy" id="13658"/>
    <lineage>
        <taxon>Eukaryota</taxon>
        <taxon>Metazoa</taxon>
        <taxon>Ecdysozoa</taxon>
        <taxon>Nematoda</taxon>
        <taxon>Enoplea</taxon>
        <taxon>Dorylaimia</taxon>
        <taxon>Mermithida</taxon>
        <taxon>Mermithoidea</taxon>
        <taxon>Mermithidae</taxon>
        <taxon>Romanomermis</taxon>
    </lineage>
</organism>
<reference evidence="3" key="1">
    <citation type="submission" date="2022-11" db="UniProtKB">
        <authorList>
            <consortium name="WormBaseParasite"/>
        </authorList>
    </citation>
    <scope>IDENTIFICATION</scope>
</reference>
<feature type="chain" id="PRO_5037298024" evidence="1">
    <location>
        <begin position="24"/>
        <end position="151"/>
    </location>
</feature>